<gene>
    <name evidence="1" type="ORF">BDFB_014539</name>
</gene>
<dbReference type="PANTHER" id="PTHR47326:SF1">
    <property type="entry name" value="HTH PSQ-TYPE DOMAIN-CONTAINING PROTEIN"/>
    <property type="match status" value="1"/>
</dbReference>
<dbReference type="Proteomes" id="UP000292052">
    <property type="component" value="Unassembled WGS sequence"/>
</dbReference>
<evidence type="ECO:0000313" key="2">
    <source>
        <dbReference type="Proteomes" id="UP000292052"/>
    </source>
</evidence>
<dbReference type="EMBL" id="QDEB01063795">
    <property type="protein sequence ID" value="RZC36252.1"/>
    <property type="molecule type" value="Genomic_DNA"/>
</dbReference>
<organism evidence="1 2">
    <name type="scientific">Asbolus verrucosus</name>
    <name type="common">Desert ironclad beetle</name>
    <dbReference type="NCBI Taxonomy" id="1661398"/>
    <lineage>
        <taxon>Eukaryota</taxon>
        <taxon>Metazoa</taxon>
        <taxon>Ecdysozoa</taxon>
        <taxon>Arthropoda</taxon>
        <taxon>Hexapoda</taxon>
        <taxon>Insecta</taxon>
        <taxon>Pterygota</taxon>
        <taxon>Neoptera</taxon>
        <taxon>Endopterygota</taxon>
        <taxon>Coleoptera</taxon>
        <taxon>Polyphaga</taxon>
        <taxon>Cucujiformia</taxon>
        <taxon>Tenebrionidae</taxon>
        <taxon>Pimeliinae</taxon>
        <taxon>Asbolus</taxon>
    </lineage>
</organism>
<dbReference type="OrthoDB" id="6767312at2759"/>
<protein>
    <submittedName>
        <fullName evidence="1">Uncharacterized protein</fullName>
    </submittedName>
</protein>
<dbReference type="PANTHER" id="PTHR47326">
    <property type="entry name" value="TRANSPOSABLE ELEMENT TC3 TRANSPOSASE-LIKE PROTEIN"/>
    <property type="match status" value="1"/>
</dbReference>
<keyword evidence="2" id="KW-1185">Reference proteome</keyword>
<reference evidence="1 2" key="1">
    <citation type="submission" date="2017-03" db="EMBL/GenBank/DDBJ databases">
        <title>Genome of the blue death feigning beetle - Asbolus verrucosus.</title>
        <authorList>
            <person name="Rider S.D."/>
        </authorList>
    </citation>
    <scope>NUCLEOTIDE SEQUENCE [LARGE SCALE GENOMIC DNA]</scope>
    <source>
        <strain evidence="1">Butters</strain>
        <tissue evidence="1">Head and leg muscle</tissue>
    </source>
</reference>
<dbReference type="AlphaFoldDB" id="A0A482VTM9"/>
<name>A0A482VTM9_ASBVE</name>
<evidence type="ECO:0000313" key="1">
    <source>
        <dbReference type="EMBL" id="RZC36252.1"/>
    </source>
</evidence>
<accession>A0A482VTM9</accession>
<comment type="caution">
    <text evidence="1">The sequence shown here is derived from an EMBL/GenBank/DDBJ whole genome shotgun (WGS) entry which is preliminary data.</text>
</comment>
<sequence length="94" mass="11125">MNLSRSTIQRILKDNRQHAYHYTRVQNLMPQDYPARLNFCRWLLQQVDNNENFVMNIMFTDESLSAFSFSIYVHSISSTPILYSAISLFSISHF</sequence>
<proteinExistence type="predicted"/>